<evidence type="ECO:0000313" key="5">
    <source>
        <dbReference type="EMBL" id="HEQ88272.1"/>
    </source>
</evidence>
<dbReference type="PIRSF" id="PIRSF019345">
    <property type="entry name" value="ScpB"/>
    <property type="match status" value="1"/>
</dbReference>
<sequence length="182" mass="19476">MPDRAFLAAACEAILAVAGEPVSEASLVKALGPEVTEADVREALSLVQSRHEAATSGMRLEKVAGGYRLATKPELAEFVASFLGVRAQTRLSQAALETLAIIAYRQPVTLPEINFLRGVNSSGVVRTLLERKLIRVAGRKQVVGTPLLYRTTKEFLVLLGLHSLSELPSLEELGETEAPVGS</sequence>
<dbReference type="NCBIfam" id="TIGR00281">
    <property type="entry name" value="SMC-Scp complex subunit ScpB"/>
    <property type="match status" value="1"/>
</dbReference>
<name>A0A7V1ZHL8_9BACT</name>
<accession>A0A7V1ZHL8</accession>
<dbReference type="AlphaFoldDB" id="A0A7V1ZHL8"/>
<evidence type="ECO:0000256" key="3">
    <source>
        <dbReference type="ARBA" id="ARBA00022829"/>
    </source>
</evidence>
<dbReference type="EMBL" id="DSHW01000187">
    <property type="protein sequence ID" value="HEQ88272.1"/>
    <property type="molecule type" value="Genomic_DNA"/>
</dbReference>
<keyword evidence="3" id="KW-0159">Chromosome partition</keyword>
<dbReference type="InterPro" id="IPR005234">
    <property type="entry name" value="ScpB_csome_segregation"/>
</dbReference>
<evidence type="ECO:0000256" key="2">
    <source>
        <dbReference type="ARBA" id="ARBA00022618"/>
    </source>
</evidence>
<dbReference type="Pfam" id="PF04079">
    <property type="entry name" value="SMC_ScpB"/>
    <property type="match status" value="1"/>
</dbReference>
<comment type="caution">
    <text evidence="5">The sequence shown here is derived from an EMBL/GenBank/DDBJ whole genome shotgun (WGS) entry which is preliminary data.</text>
</comment>
<gene>
    <name evidence="5" type="primary">scpB</name>
    <name evidence="5" type="ORF">ENP06_02545</name>
</gene>
<evidence type="ECO:0000256" key="4">
    <source>
        <dbReference type="ARBA" id="ARBA00023306"/>
    </source>
</evidence>
<keyword evidence="4" id="KW-0131">Cell cycle</keyword>
<organism evidence="5">
    <name type="scientific">Thermoanaerobaculum aquaticum</name>
    <dbReference type="NCBI Taxonomy" id="1312852"/>
    <lineage>
        <taxon>Bacteria</taxon>
        <taxon>Pseudomonadati</taxon>
        <taxon>Acidobacteriota</taxon>
        <taxon>Thermoanaerobaculia</taxon>
        <taxon>Thermoanaerobaculales</taxon>
        <taxon>Thermoanaerobaculaceae</taxon>
        <taxon>Thermoanaerobaculum</taxon>
    </lineage>
</organism>
<keyword evidence="1" id="KW-0963">Cytoplasm</keyword>
<proteinExistence type="predicted"/>
<dbReference type="PANTHER" id="PTHR34298">
    <property type="entry name" value="SEGREGATION AND CONDENSATION PROTEIN B"/>
    <property type="match status" value="1"/>
</dbReference>
<dbReference type="InterPro" id="IPR036390">
    <property type="entry name" value="WH_DNA-bd_sf"/>
</dbReference>
<evidence type="ECO:0000256" key="1">
    <source>
        <dbReference type="ARBA" id="ARBA00022490"/>
    </source>
</evidence>
<protein>
    <submittedName>
        <fullName evidence="5">SMC-Scp complex subunit ScpB</fullName>
    </submittedName>
</protein>
<dbReference type="Gene3D" id="1.10.10.10">
    <property type="entry name" value="Winged helix-like DNA-binding domain superfamily/Winged helix DNA-binding domain"/>
    <property type="match status" value="2"/>
</dbReference>
<dbReference type="SUPFAM" id="SSF46785">
    <property type="entry name" value="Winged helix' DNA-binding domain"/>
    <property type="match status" value="2"/>
</dbReference>
<dbReference type="GO" id="GO:0051301">
    <property type="term" value="P:cell division"/>
    <property type="evidence" value="ECO:0007669"/>
    <property type="project" value="UniProtKB-KW"/>
</dbReference>
<keyword evidence="2" id="KW-0132">Cell division</keyword>
<dbReference type="InterPro" id="IPR036388">
    <property type="entry name" value="WH-like_DNA-bd_sf"/>
</dbReference>
<dbReference type="GO" id="GO:0051304">
    <property type="term" value="P:chromosome separation"/>
    <property type="evidence" value="ECO:0007669"/>
    <property type="project" value="InterPro"/>
</dbReference>
<reference evidence="5" key="1">
    <citation type="journal article" date="2020" name="mSystems">
        <title>Genome- and Community-Level Interaction Insights into Carbon Utilization and Element Cycling Functions of Hydrothermarchaeota in Hydrothermal Sediment.</title>
        <authorList>
            <person name="Zhou Z."/>
            <person name="Liu Y."/>
            <person name="Xu W."/>
            <person name="Pan J."/>
            <person name="Luo Z.H."/>
            <person name="Li M."/>
        </authorList>
    </citation>
    <scope>NUCLEOTIDE SEQUENCE [LARGE SCALE GENOMIC DNA]</scope>
    <source>
        <strain evidence="5">SpSt-186</strain>
    </source>
</reference>
<dbReference type="PANTHER" id="PTHR34298:SF2">
    <property type="entry name" value="SEGREGATION AND CONDENSATION PROTEIN B"/>
    <property type="match status" value="1"/>
</dbReference>